<dbReference type="GO" id="GO:0000976">
    <property type="term" value="F:transcription cis-regulatory region binding"/>
    <property type="evidence" value="ECO:0007669"/>
    <property type="project" value="TreeGrafter"/>
</dbReference>
<dbReference type="SUPFAM" id="SSF46689">
    <property type="entry name" value="Homeodomain-like"/>
    <property type="match status" value="1"/>
</dbReference>
<dbReference type="PANTHER" id="PTHR30055:SF226">
    <property type="entry name" value="HTH-TYPE TRANSCRIPTIONAL REGULATOR PKSA"/>
    <property type="match status" value="1"/>
</dbReference>
<dbReference type="PANTHER" id="PTHR30055">
    <property type="entry name" value="HTH-TYPE TRANSCRIPTIONAL REGULATOR RUTR"/>
    <property type="match status" value="1"/>
</dbReference>
<proteinExistence type="predicted"/>
<dbReference type="SUPFAM" id="SSF48498">
    <property type="entry name" value="Tetracyclin repressor-like, C-terminal domain"/>
    <property type="match status" value="1"/>
</dbReference>
<dbReference type="InterPro" id="IPR036271">
    <property type="entry name" value="Tet_transcr_reg_TetR-rel_C_sf"/>
</dbReference>
<protein>
    <submittedName>
        <fullName evidence="4">CerR family C-terminal domain-containing protein</fullName>
    </submittedName>
</protein>
<dbReference type="InterPro" id="IPR009057">
    <property type="entry name" value="Homeodomain-like_sf"/>
</dbReference>
<name>A0A7G6VX97_9SPHN</name>
<dbReference type="Pfam" id="PF09209">
    <property type="entry name" value="CecR_C"/>
    <property type="match status" value="1"/>
</dbReference>
<dbReference type="Gene3D" id="1.10.357.10">
    <property type="entry name" value="Tetracycline Repressor, domain 2"/>
    <property type="match status" value="1"/>
</dbReference>
<dbReference type="RefSeq" id="WP_185885362.1">
    <property type="nucleotide sequence ID" value="NZ_CP060052.1"/>
</dbReference>
<dbReference type="AlphaFoldDB" id="A0A7G6VX97"/>
<dbReference type="PROSITE" id="PS50977">
    <property type="entry name" value="HTH_TETR_2"/>
    <property type="match status" value="1"/>
</dbReference>
<dbReference type="GO" id="GO:0003700">
    <property type="term" value="F:DNA-binding transcription factor activity"/>
    <property type="evidence" value="ECO:0007669"/>
    <property type="project" value="TreeGrafter"/>
</dbReference>
<feature type="DNA-binding region" description="H-T-H motif" evidence="2">
    <location>
        <begin position="22"/>
        <end position="41"/>
    </location>
</feature>
<organism evidence="4 5">
    <name type="scientific">Croceicoccus marinus</name>
    <dbReference type="NCBI Taxonomy" id="450378"/>
    <lineage>
        <taxon>Bacteria</taxon>
        <taxon>Pseudomonadati</taxon>
        <taxon>Pseudomonadota</taxon>
        <taxon>Alphaproteobacteria</taxon>
        <taxon>Sphingomonadales</taxon>
        <taxon>Erythrobacteraceae</taxon>
        <taxon>Croceicoccus</taxon>
    </lineage>
</organism>
<dbReference type="EMBL" id="CP060052">
    <property type="protein sequence ID" value="QNE06362.1"/>
    <property type="molecule type" value="Genomic_DNA"/>
</dbReference>
<evidence type="ECO:0000256" key="2">
    <source>
        <dbReference type="PROSITE-ProRule" id="PRU00335"/>
    </source>
</evidence>
<feature type="domain" description="HTH tetR-type" evidence="3">
    <location>
        <begin position="1"/>
        <end position="59"/>
    </location>
</feature>
<dbReference type="Proteomes" id="UP000515297">
    <property type="component" value="Chromosome"/>
</dbReference>
<dbReference type="InterPro" id="IPR001647">
    <property type="entry name" value="HTH_TetR"/>
</dbReference>
<reference evidence="4 5" key="1">
    <citation type="submission" date="2020-08" db="EMBL/GenBank/DDBJ databases">
        <authorList>
            <person name="Liu G."/>
            <person name="Sun C."/>
        </authorList>
    </citation>
    <scope>NUCLEOTIDE SEQUENCE [LARGE SCALE GENOMIC DNA]</scope>
    <source>
        <strain evidence="4 5">OT19</strain>
    </source>
</reference>
<keyword evidence="1 2" id="KW-0238">DNA-binding</keyword>
<gene>
    <name evidence="4" type="ORF">H4O24_07130</name>
</gene>
<evidence type="ECO:0000259" key="3">
    <source>
        <dbReference type="PROSITE" id="PS50977"/>
    </source>
</evidence>
<evidence type="ECO:0000313" key="5">
    <source>
        <dbReference type="Proteomes" id="UP000515297"/>
    </source>
</evidence>
<evidence type="ECO:0000256" key="1">
    <source>
        <dbReference type="ARBA" id="ARBA00023125"/>
    </source>
</evidence>
<dbReference type="Pfam" id="PF00440">
    <property type="entry name" value="TetR_N"/>
    <property type="match status" value="1"/>
</dbReference>
<dbReference type="InterPro" id="IPR015292">
    <property type="entry name" value="Tscrpt_reg_YbiH_C"/>
</dbReference>
<accession>A0A7G6VX97</accession>
<evidence type="ECO:0000313" key="4">
    <source>
        <dbReference type="EMBL" id="QNE06362.1"/>
    </source>
</evidence>
<sequence length="206" mass="22469">MKDVLLDIAIAHFGREGFAGAATRAIAKEADTAMSSITYHFGGKEGLYLACADHIATCLTERFETAVAAIESQPPASSAEAVDALCRLLRTFAQLMFDPQSENWSYFIVREQHSPTEAFERLWHGGMRALLDLAVGLIRQARPDFGQDEARACAIGLWGQALTLRTARATVCRLMQVPQLDPATADVLIARFVANTRCILLADTIA</sequence>
<dbReference type="Gene3D" id="1.10.10.60">
    <property type="entry name" value="Homeodomain-like"/>
    <property type="match status" value="1"/>
</dbReference>
<dbReference type="InterPro" id="IPR050109">
    <property type="entry name" value="HTH-type_TetR-like_transc_reg"/>
</dbReference>